<feature type="transmembrane region" description="Helical" evidence="1">
    <location>
        <begin position="104"/>
        <end position="130"/>
    </location>
</feature>
<keyword evidence="3" id="KW-1185">Reference proteome</keyword>
<proteinExistence type="predicted"/>
<protein>
    <submittedName>
        <fullName evidence="2">Uncharacterized protein</fullName>
    </submittedName>
</protein>
<reference evidence="3" key="1">
    <citation type="submission" date="2016-10" db="EMBL/GenBank/DDBJ databases">
        <authorList>
            <person name="Varghese N."/>
        </authorList>
    </citation>
    <scope>NUCLEOTIDE SEQUENCE [LARGE SCALE GENOMIC DNA]</scope>
    <source>
        <strain evidence="3">GAS106B</strain>
    </source>
</reference>
<dbReference type="EMBL" id="FNKP01000004">
    <property type="protein sequence ID" value="SDR54830.1"/>
    <property type="molecule type" value="Genomic_DNA"/>
</dbReference>
<feature type="transmembrane region" description="Helical" evidence="1">
    <location>
        <begin position="45"/>
        <end position="67"/>
    </location>
</feature>
<keyword evidence="1" id="KW-0472">Membrane</keyword>
<accession>A0A1H1JYI5</accession>
<feature type="transmembrane region" description="Helical" evidence="1">
    <location>
        <begin position="21"/>
        <end position="39"/>
    </location>
</feature>
<name>A0A1H1JYI5_9BURK</name>
<evidence type="ECO:0000313" key="3">
    <source>
        <dbReference type="Proteomes" id="UP000183487"/>
    </source>
</evidence>
<keyword evidence="1" id="KW-1133">Transmembrane helix</keyword>
<organism evidence="2 3">
    <name type="scientific">Paraburkholderia fungorum</name>
    <dbReference type="NCBI Taxonomy" id="134537"/>
    <lineage>
        <taxon>Bacteria</taxon>
        <taxon>Pseudomonadati</taxon>
        <taxon>Pseudomonadota</taxon>
        <taxon>Betaproteobacteria</taxon>
        <taxon>Burkholderiales</taxon>
        <taxon>Burkholderiaceae</taxon>
        <taxon>Paraburkholderia</taxon>
    </lineage>
</organism>
<gene>
    <name evidence="2" type="ORF">SAMN05443245_7518</name>
</gene>
<evidence type="ECO:0000256" key="1">
    <source>
        <dbReference type="SAM" id="Phobius"/>
    </source>
</evidence>
<dbReference type="OrthoDB" id="9256313at2"/>
<keyword evidence="1" id="KW-0812">Transmembrane</keyword>
<dbReference type="Proteomes" id="UP000183487">
    <property type="component" value="Unassembled WGS sequence"/>
</dbReference>
<evidence type="ECO:0000313" key="2">
    <source>
        <dbReference type="EMBL" id="SDR54830.1"/>
    </source>
</evidence>
<dbReference type="AlphaFoldDB" id="A0A1H1JYI5"/>
<sequence length="143" mass="15686">MYLFKEGRKHYLDFLRNVTPQALLVFIGAVFVHGGLHGQPTLEKIAIGVVLWGMAAFAAWCSVSLFFEPLKEGHVKLGKERARAAYPDIEGSPAMRLKQSAKRWWHLTPLVAELVVVMLIIEATCVVAAISGGFSAVSALHLT</sequence>
<dbReference type="RefSeq" id="WP_074774352.1">
    <property type="nucleotide sequence ID" value="NZ_FNKP01000004.1"/>
</dbReference>